<dbReference type="SMART" id="SM00020">
    <property type="entry name" value="Tryp_SPc"/>
    <property type="match status" value="1"/>
</dbReference>
<dbReference type="RefSeq" id="WP_386752860.1">
    <property type="nucleotide sequence ID" value="NZ_JBHSNM010000001.1"/>
</dbReference>
<name>A0ABW0SJ58_9GAMM</name>
<dbReference type="Proteomes" id="UP001596036">
    <property type="component" value="Unassembled WGS sequence"/>
</dbReference>
<dbReference type="InterPro" id="IPR009003">
    <property type="entry name" value="Peptidase_S1_PA"/>
</dbReference>
<dbReference type="PANTHER" id="PTHR24276">
    <property type="entry name" value="POLYSERASE-RELATED"/>
    <property type="match status" value="1"/>
</dbReference>
<keyword evidence="3" id="KW-0378">Hydrolase</keyword>
<evidence type="ECO:0000256" key="1">
    <source>
        <dbReference type="ARBA" id="ARBA00023157"/>
    </source>
</evidence>
<dbReference type="InterPro" id="IPR050430">
    <property type="entry name" value="Peptidase_S1"/>
</dbReference>
<dbReference type="PANTHER" id="PTHR24276:SF98">
    <property type="entry name" value="FI18310P1-RELATED"/>
    <property type="match status" value="1"/>
</dbReference>
<keyword evidence="4" id="KW-1185">Reference proteome</keyword>
<protein>
    <submittedName>
        <fullName evidence="3">Trypsin-like serine protease</fullName>
        <ecNumber evidence="3">3.4.21.-</ecNumber>
    </submittedName>
</protein>
<organism evidence="3 4">
    <name type="scientific">Lysobacter yangpyeongensis</name>
    <dbReference type="NCBI Taxonomy" id="346182"/>
    <lineage>
        <taxon>Bacteria</taxon>
        <taxon>Pseudomonadati</taxon>
        <taxon>Pseudomonadota</taxon>
        <taxon>Gammaproteobacteria</taxon>
        <taxon>Lysobacterales</taxon>
        <taxon>Lysobacteraceae</taxon>
        <taxon>Lysobacter</taxon>
    </lineage>
</organism>
<dbReference type="EC" id="3.4.21.-" evidence="3"/>
<evidence type="ECO:0000259" key="2">
    <source>
        <dbReference type="SMART" id="SM00020"/>
    </source>
</evidence>
<accession>A0ABW0SJ58</accession>
<gene>
    <name evidence="3" type="ORF">ACFPN1_02995</name>
</gene>
<dbReference type="InterPro" id="IPR043504">
    <property type="entry name" value="Peptidase_S1_PA_chymotrypsin"/>
</dbReference>
<sequence length="180" mass="18960">MSVRIGGSHVAYGAILSPTKILVPAHVVAGKSPASLSILAGSNSRTVTTCGTCEVRNVSSYTIHPNYNVPATNDVAIIRVPALTYNANVFGSTIAASFSNAVGTQFTQIGYENGGTNHNGLQTTATAPWTLVTMPGYTFTPGAFVTATTDTTLYGMISYTQSTYQVYTKLSDYASWINAQ</sequence>
<dbReference type="GO" id="GO:0016787">
    <property type="term" value="F:hydrolase activity"/>
    <property type="evidence" value="ECO:0007669"/>
    <property type="project" value="UniProtKB-KW"/>
</dbReference>
<reference evidence="4" key="1">
    <citation type="journal article" date="2019" name="Int. J. Syst. Evol. Microbiol.">
        <title>The Global Catalogue of Microorganisms (GCM) 10K type strain sequencing project: providing services to taxonomists for standard genome sequencing and annotation.</title>
        <authorList>
            <consortium name="The Broad Institute Genomics Platform"/>
            <consortium name="The Broad Institute Genome Sequencing Center for Infectious Disease"/>
            <person name="Wu L."/>
            <person name="Ma J."/>
        </authorList>
    </citation>
    <scope>NUCLEOTIDE SEQUENCE [LARGE SCALE GENOMIC DNA]</scope>
    <source>
        <strain evidence="4">KACC 11407</strain>
    </source>
</reference>
<dbReference type="Gene3D" id="2.40.10.10">
    <property type="entry name" value="Trypsin-like serine proteases"/>
    <property type="match status" value="1"/>
</dbReference>
<dbReference type="Pfam" id="PF00089">
    <property type="entry name" value="Trypsin"/>
    <property type="match status" value="1"/>
</dbReference>
<proteinExistence type="predicted"/>
<evidence type="ECO:0000313" key="4">
    <source>
        <dbReference type="Proteomes" id="UP001596036"/>
    </source>
</evidence>
<dbReference type="InterPro" id="IPR001254">
    <property type="entry name" value="Trypsin_dom"/>
</dbReference>
<feature type="domain" description="Peptidase S1" evidence="2">
    <location>
        <begin position="3"/>
        <end position="177"/>
    </location>
</feature>
<dbReference type="EMBL" id="JBHSNM010000001">
    <property type="protein sequence ID" value="MFC5569032.1"/>
    <property type="molecule type" value="Genomic_DNA"/>
</dbReference>
<evidence type="ECO:0000313" key="3">
    <source>
        <dbReference type="EMBL" id="MFC5569032.1"/>
    </source>
</evidence>
<keyword evidence="1" id="KW-1015">Disulfide bond</keyword>
<comment type="caution">
    <text evidence="3">The sequence shown here is derived from an EMBL/GenBank/DDBJ whole genome shotgun (WGS) entry which is preliminary data.</text>
</comment>
<dbReference type="SUPFAM" id="SSF50494">
    <property type="entry name" value="Trypsin-like serine proteases"/>
    <property type="match status" value="1"/>
</dbReference>